<evidence type="ECO:0000256" key="7">
    <source>
        <dbReference type="ARBA" id="ARBA00023134"/>
    </source>
</evidence>
<comment type="caution">
    <text evidence="8">Lacks conserved residue(s) required for the propagation of feature annotation.</text>
</comment>
<keyword evidence="10" id="KW-1185">Reference proteome</keyword>
<dbReference type="GO" id="GO:0004019">
    <property type="term" value="F:adenylosuccinate synthase activity"/>
    <property type="evidence" value="ECO:0007669"/>
    <property type="project" value="UniProtKB-UniRule"/>
</dbReference>
<dbReference type="GO" id="GO:0005525">
    <property type="term" value="F:GTP binding"/>
    <property type="evidence" value="ECO:0007669"/>
    <property type="project" value="UniProtKB-UniRule"/>
</dbReference>
<evidence type="ECO:0000256" key="8">
    <source>
        <dbReference type="HAMAP-Rule" id="MF_00011"/>
    </source>
</evidence>
<evidence type="ECO:0000256" key="2">
    <source>
        <dbReference type="ARBA" id="ARBA00022598"/>
    </source>
</evidence>
<dbReference type="Gene3D" id="1.10.300.10">
    <property type="entry name" value="Adenylosuccinate Synthetase, subunit A, domain 2"/>
    <property type="match status" value="1"/>
</dbReference>
<feature type="binding site" description="in other chain" evidence="8">
    <location>
        <begin position="13"/>
        <end position="16"/>
    </location>
    <ligand>
        <name>IMP</name>
        <dbReference type="ChEBI" id="CHEBI:58053"/>
        <note>ligand shared between dimeric partners</note>
    </ligand>
</feature>
<feature type="active site" description="Proton donor" evidence="8">
    <location>
        <position position="41"/>
    </location>
</feature>
<proteinExistence type="inferred from homology"/>
<name>A0A9X2S995_9BACL</name>
<feature type="binding site" evidence="8">
    <location>
        <position position="142"/>
    </location>
    <ligand>
        <name>IMP</name>
        <dbReference type="ChEBI" id="CHEBI:58053"/>
        <note>ligand shared between dimeric partners</note>
    </ligand>
</feature>
<protein>
    <recommendedName>
        <fullName evidence="8">Adenylosuccinate synthetase</fullName>
        <shortName evidence="8">AMPSase</shortName>
        <shortName evidence="8">AdSS</shortName>
        <ecNumber evidence="8">6.3.4.4</ecNumber>
    </recommendedName>
    <alternativeName>
        <fullName evidence="8">IMP--aspartate ligase</fullName>
    </alternativeName>
</protein>
<comment type="cofactor">
    <cofactor evidence="8">
        <name>Mg(2+)</name>
        <dbReference type="ChEBI" id="CHEBI:18420"/>
    </cofactor>
    <text evidence="8">Binds 1 Mg(2+) ion per subunit.</text>
</comment>
<evidence type="ECO:0000256" key="4">
    <source>
        <dbReference type="ARBA" id="ARBA00022741"/>
    </source>
</evidence>
<feature type="binding site" evidence="8">
    <location>
        <begin position="333"/>
        <end position="335"/>
    </location>
    <ligand>
        <name>GTP</name>
        <dbReference type="ChEBI" id="CHEBI:37565"/>
    </ligand>
</feature>
<evidence type="ECO:0000256" key="6">
    <source>
        <dbReference type="ARBA" id="ARBA00022842"/>
    </source>
</evidence>
<dbReference type="InterPro" id="IPR042109">
    <property type="entry name" value="Adenylosuccinate_synth_dom1"/>
</dbReference>
<dbReference type="PANTHER" id="PTHR11846:SF0">
    <property type="entry name" value="ADENYLOSUCCINATE SYNTHETASE"/>
    <property type="match status" value="1"/>
</dbReference>
<feature type="binding site" evidence="8">
    <location>
        <position position="307"/>
    </location>
    <ligand>
        <name>GTP</name>
        <dbReference type="ChEBI" id="CHEBI:37565"/>
    </ligand>
</feature>
<dbReference type="InterPro" id="IPR042110">
    <property type="entry name" value="Adenylosuccinate_synth_dom2"/>
</dbReference>
<sequence>MTVTAIVGANWGDEGKGKMTDVLAAEARYVVRYQGGSNAGHTIINPYGKFALHMLPSGVFNPDIVNVIGPGTALDIEAFLSEREQLLERGVPEPIIRVSNRAQVVLPVHRLFDELEEERLGARGFGSTKKGIAPFYSDKYAKLGVQLADLYDEARLLQRLTQSLEAKNILLAQLYGRDTIRPEELMPALLAQAEKLRPFVCDTTVMLHEACLKGERILLEGQLGALRDPDHGIYPYSTSSSTLAGFAPVGAGVPPYAITDILAVTKAYSSCVGAGPFVTELFGMEAEELRRRGGSAGEYGATTGRPRRVGWFDAVATRYGCMVQGATGVALTNLDVLGFMEEIPVCVAYELEDGSVTEQFPALSKLDTAKPVLQSLQGWSCDITGVRSFNELPKAARQYVEFIEASIRTRITYVSIGPDREQLIERGN</sequence>
<keyword evidence="7 8" id="KW-0342">GTP-binding</keyword>
<reference evidence="9" key="1">
    <citation type="submission" date="2022-08" db="EMBL/GenBank/DDBJ databases">
        <title>The genomic sequence of strain Paenibacillus sp. SCIV0701.</title>
        <authorList>
            <person name="Zhao H."/>
        </authorList>
    </citation>
    <scope>NUCLEOTIDE SEQUENCE</scope>
    <source>
        <strain evidence="9">SCIV0701</strain>
    </source>
</reference>
<feature type="binding site" evidence="8">
    <location>
        <begin position="12"/>
        <end position="18"/>
    </location>
    <ligand>
        <name>GTP</name>
        <dbReference type="ChEBI" id="CHEBI:37565"/>
    </ligand>
</feature>
<dbReference type="RefSeq" id="WP_257447313.1">
    <property type="nucleotide sequence ID" value="NZ_JANIPJ010000010.1"/>
</dbReference>
<dbReference type="NCBIfam" id="TIGR00184">
    <property type="entry name" value="purA"/>
    <property type="match status" value="1"/>
</dbReference>
<feature type="binding site" description="in other chain" evidence="8">
    <location>
        <begin position="38"/>
        <end position="41"/>
    </location>
    <ligand>
        <name>IMP</name>
        <dbReference type="ChEBI" id="CHEBI:58053"/>
        <note>ligand shared between dimeric partners</note>
    </ligand>
</feature>
<comment type="subcellular location">
    <subcellularLocation>
        <location evidence="8">Cytoplasm</location>
    </subcellularLocation>
</comment>
<dbReference type="NCBIfam" id="NF002223">
    <property type="entry name" value="PRK01117.1"/>
    <property type="match status" value="1"/>
</dbReference>
<dbReference type="GO" id="GO:0005737">
    <property type="term" value="C:cytoplasm"/>
    <property type="evidence" value="ECO:0007669"/>
    <property type="project" value="UniProtKB-SubCell"/>
</dbReference>
<dbReference type="InterPro" id="IPR027417">
    <property type="entry name" value="P-loop_NTPase"/>
</dbReference>
<keyword evidence="8" id="KW-0963">Cytoplasm</keyword>
<dbReference type="EC" id="6.3.4.4" evidence="8"/>
<dbReference type="FunFam" id="3.90.170.10:FF:000001">
    <property type="entry name" value="Adenylosuccinate synthetase"/>
    <property type="match status" value="1"/>
</dbReference>
<dbReference type="PANTHER" id="PTHR11846">
    <property type="entry name" value="ADENYLOSUCCINATE SYNTHETASE"/>
    <property type="match status" value="1"/>
</dbReference>
<comment type="similarity">
    <text evidence="8">Belongs to the adenylosuccinate synthetase family.</text>
</comment>
<dbReference type="GO" id="GO:0046040">
    <property type="term" value="P:IMP metabolic process"/>
    <property type="evidence" value="ECO:0007669"/>
    <property type="project" value="TreeGrafter"/>
</dbReference>
<dbReference type="SMART" id="SM00788">
    <property type="entry name" value="Adenylsucc_synt"/>
    <property type="match status" value="1"/>
</dbReference>
<feature type="binding site" evidence="8">
    <location>
        <position position="13"/>
    </location>
    <ligand>
        <name>Mg(2+)</name>
        <dbReference type="ChEBI" id="CHEBI:18420"/>
    </ligand>
</feature>
<dbReference type="HAMAP" id="MF_00011">
    <property type="entry name" value="Adenylosucc_synth"/>
    <property type="match status" value="1"/>
</dbReference>
<dbReference type="InterPro" id="IPR001114">
    <property type="entry name" value="Adenylosuccinate_synthetase"/>
</dbReference>
<comment type="subunit">
    <text evidence="1 8">Homodimer.</text>
</comment>
<keyword evidence="2 8" id="KW-0436">Ligase</keyword>
<dbReference type="Gene3D" id="3.40.440.10">
    <property type="entry name" value="Adenylosuccinate Synthetase, subunit A, domain 1"/>
    <property type="match status" value="1"/>
</dbReference>
<feature type="binding site" evidence="8">
    <location>
        <position position="40"/>
    </location>
    <ligand>
        <name>Mg(2+)</name>
        <dbReference type="ChEBI" id="CHEBI:18420"/>
    </ligand>
</feature>
<evidence type="ECO:0000313" key="9">
    <source>
        <dbReference type="EMBL" id="MCR2805234.1"/>
    </source>
</evidence>
<dbReference type="Proteomes" id="UP001141950">
    <property type="component" value="Unassembled WGS sequence"/>
</dbReference>
<dbReference type="Gene3D" id="3.90.170.10">
    <property type="entry name" value="Adenylosuccinate Synthetase, subunit A, domain 3"/>
    <property type="match status" value="1"/>
</dbReference>
<dbReference type="GO" id="GO:0044208">
    <property type="term" value="P:'de novo' AMP biosynthetic process"/>
    <property type="evidence" value="ECO:0007669"/>
    <property type="project" value="UniProtKB-UniRule"/>
</dbReference>
<keyword evidence="3 8" id="KW-0479">Metal-binding</keyword>
<feature type="binding site" description="in other chain" evidence="8">
    <location>
        <position position="128"/>
    </location>
    <ligand>
        <name>IMP</name>
        <dbReference type="ChEBI" id="CHEBI:58053"/>
        <note>ligand shared between dimeric partners</note>
    </ligand>
</feature>
<feature type="binding site" evidence="8">
    <location>
        <begin position="301"/>
        <end position="307"/>
    </location>
    <ligand>
        <name>substrate</name>
    </ligand>
</feature>
<feature type="active site" description="Proton acceptor" evidence="8">
    <location>
        <position position="13"/>
    </location>
</feature>
<dbReference type="GO" id="GO:0000287">
    <property type="term" value="F:magnesium ion binding"/>
    <property type="evidence" value="ECO:0007669"/>
    <property type="project" value="UniProtKB-UniRule"/>
</dbReference>
<comment type="pathway">
    <text evidence="8">Purine metabolism; AMP biosynthesis via de novo pathway; AMP from IMP: step 1/2.</text>
</comment>
<accession>A0A9X2S995</accession>
<feature type="binding site" description="in other chain" evidence="8">
    <location>
        <position position="305"/>
    </location>
    <ligand>
        <name>IMP</name>
        <dbReference type="ChEBI" id="CHEBI:58053"/>
        <note>ligand shared between dimeric partners</note>
    </ligand>
</feature>
<dbReference type="InterPro" id="IPR042111">
    <property type="entry name" value="Adenylosuccinate_synth_dom3"/>
</dbReference>
<dbReference type="SUPFAM" id="SSF52540">
    <property type="entry name" value="P-loop containing nucleoside triphosphate hydrolases"/>
    <property type="match status" value="1"/>
</dbReference>
<gene>
    <name evidence="8" type="primary">purA</name>
    <name evidence="9" type="ORF">NQZ67_15210</name>
</gene>
<evidence type="ECO:0000313" key="10">
    <source>
        <dbReference type="Proteomes" id="UP001141950"/>
    </source>
</evidence>
<evidence type="ECO:0000256" key="5">
    <source>
        <dbReference type="ARBA" id="ARBA00022755"/>
    </source>
</evidence>
<feature type="binding site" evidence="8">
    <location>
        <begin position="415"/>
        <end position="417"/>
    </location>
    <ligand>
        <name>GTP</name>
        <dbReference type="ChEBI" id="CHEBI:37565"/>
    </ligand>
</feature>
<comment type="catalytic activity">
    <reaction evidence="8">
        <text>IMP + L-aspartate + GTP = N(6)-(1,2-dicarboxyethyl)-AMP + GDP + phosphate + 2 H(+)</text>
        <dbReference type="Rhea" id="RHEA:15753"/>
        <dbReference type="ChEBI" id="CHEBI:15378"/>
        <dbReference type="ChEBI" id="CHEBI:29991"/>
        <dbReference type="ChEBI" id="CHEBI:37565"/>
        <dbReference type="ChEBI" id="CHEBI:43474"/>
        <dbReference type="ChEBI" id="CHEBI:57567"/>
        <dbReference type="ChEBI" id="CHEBI:58053"/>
        <dbReference type="ChEBI" id="CHEBI:58189"/>
        <dbReference type="EC" id="6.3.4.4"/>
    </reaction>
</comment>
<dbReference type="Pfam" id="PF00709">
    <property type="entry name" value="Adenylsucc_synt"/>
    <property type="match status" value="1"/>
</dbReference>
<feature type="binding site" evidence="8">
    <location>
        <begin position="40"/>
        <end position="42"/>
    </location>
    <ligand>
        <name>GTP</name>
        <dbReference type="ChEBI" id="CHEBI:37565"/>
    </ligand>
</feature>
<dbReference type="CDD" id="cd03108">
    <property type="entry name" value="AdSS"/>
    <property type="match status" value="1"/>
</dbReference>
<dbReference type="AlphaFoldDB" id="A0A9X2S995"/>
<keyword evidence="6 8" id="KW-0460">Magnesium</keyword>
<dbReference type="EMBL" id="JANIPJ010000010">
    <property type="protein sequence ID" value="MCR2805234.1"/>
    <property type="molecule type" value="Genomic_DNA"/>
</dbReference>
<feature type="binding site" description="in other chain" evidence="8">
    <location>
        <position position="238"/>
    </location>
    <ligand>
        <name>IMP</name>
        <dbReference type="ChEBI" id="CHEBI:58053"/>
        <note>ligand shared between dimeric partners</note>
    </ligand>
</feature>
<evidence type="ECO:0000256" key="3">
    <source>
        <dbReference type="ARBA" id="ARBA00022723"/>
    </source>
</evidence>
<comment type="function">
    <text evidence="8">Plays an important role in the de novo pathway of purine nucleotide biosynthesis. Catalyzes the first committed step in the biosynthesis of AMP from IMP.</text>
</comment>
<keyword evidence="4 8" id="KW-0547">Nucleotide-binding</keyword>
<organism evidence="9 10">
    <name type="scientific">Paenibacillus soyae</name>
    <dbReference type="NCBI Taxonomy" id="2969249"/>
    <lineage>
        <taxon>Bacteria</taxon>
        <taxon>Bacillati</taxon>
        <taxon>Bacillota</taxon>
        <taxon>Bacilli</taxon>
        <taxon>Bacillales</taxon>
        <taxon>Paenibacillaceae</taxon>
        <taxon>Paenibacillus</taxon>
    </lineage>
</organism>
<comment type="caution">
    <text evidence="9">The sequence shown here is derived from an EMBL/GenBank/DDBJ whole genome shotgun (WGS) entry which is preliminary data.</text>
</comment>
<evidence type="ECO:0000256" key="1">
    <source>
        <dbReference type="ARBA" id="ARBA00011738"/>
    </source>
</evidence>
<keyword evidence="5 8" id="KW-0658">Purine biosynthesis</keyword>